<keyword evidence="1" id="KW-0812">Transmembrane</keyword>
<dbReference type="InterPro" id="IPR053150">
    <property type="entry name" value="Teicoplanin_resist-assoc"/>
</dbReference>
<evidence type="ECO:0000313" key="4">
    <source>
        <dbReference type="Proteomes" id="UP000029507"/>
    </source>
</evidence>
<feature type="transmembrane region" description="Helical" evidence="1">
    <location>
        <begin position="101"/>
        <end position="123"/>
    </location>
</feature>
<reference evidence="3 4" key="1">
    <citation type="submission" date="2014-08" db="EMBL/GenBank/DDBJ databases">
        <title>Comparative genomics of the Paenibacillus odorifer group.</title>
        <authorList>
            <person name="den Bakker H.C."/>
            <person name="Tsai Y.-C."/>
            <person name="Martin N."/>
            <person name="Korlach J."/>
            <person name="Wiedmann M."/>
        </authorList>
    </citation>
    <scope>NUCLEOTIDE SEQUENCE [LARGE SCALE GENOMIC DNA]</scope>
    <source>
        <strain evidence="3 4">DSM 14472</strain>
    </source>
</reference>
<keyword evidence="1" id="KW-1133">Transmembrane helix</keyword>
<feature type="transmembrane region" description="Helical" evidence="1">
    <location>
        <begin position="12"/>
        <end position="32"/>
    </location>
</feature>
<accession>A0A089LQI0</accession>
<dbReference type="AlphaFoldDB" id="A0A089LQI0"/>
<organism evidence="3 4">
    <name type="scientific">Paenibacillus stellifer</name>
    <dbReference type="NCBI Taxonomy" id="169760"/>
    <lineage>
        <taxon>Bacteria</taxon>
        <taxon>Bacillati</taxon>
        <taxon>Bacillota</taxon>
        <taxon>Bacilli</taxon>
        <taxon>Bacillales</taxon>
        <taxon>Paenibacillaceae</taxon>
        <taxon>Paenibacillus</taxon>
    </lineage>
</organism>
<evidence type="ECO:0000313" key="3">
    <source>
        <dbReference type="EMBL" id="AIQ63806.1"/>
    </source>
</evidence>
<dbReference type="PANTHER" id="PTHR36834:SF1">
    <property type="entry name" value="INTEGRAL MEMBRANE PROTEIN"/>
    <property type="match status" value="1"/>
</dbReference>
<dbReference type="EMBL" id="CP009286">
    <property type="protein sequence ID" value="AIQ63806.1"/>
    <property type="molecule type" value="Genomic_DNA"/>
</dbReference>
<gene>
    <name evidence="3" type="ORF">PSTEL_12640</name>
</gene>
<dbReference type="InterPro" id="IPR006976">
    <property type="entry name" value="VanZ-like"/>
</dbReference>
<proteinExistence type="predicted"/>
<name>A0A089LQI0_9BACL</name>
<protein>
    <recommendedName>
        <fullName evidence="2">VanZ-like domain-containing protein</fullName>
    </recommendedName>
</protein>
<sequence length="154" mass="17451">MTQERRDRPERSVAAAVCLVLYAACLIYWMFFGFGRSVHLAMDEPLSYNLVPFNTIRLYLRAAAWLPPQIVAVNLLGNVAVFVPLGMLLPPSCRMRSLLELLLWFIPGIFLVEILQMLLRAGSFDVDDIILNGLGVWIGYGLLRLCSRFFRKSG</sequence>
<dbReference type="HOGENOM" id="CLU_077618_5_3_9"/>
<keyword evidence="4" id="KW-1185">Reference proteome</keyword>
<dbReference type="Proteomes" id="UP000029507">
    <property type="component" value="Chromosome"/>
</dbReference>
<evidence type="ECO:0000256" key="1">
    <source>
        <dbReference type="SAM" id="Phobius"/>
    </source>
</evidence>
<dbReference type="STRING" id="169760.PSTEL_12640"/>
<dbReference type="Pfam" id="PF04892">
    <property type="entry name" value="VanZ"/>
    <property type="match status" value="1"/>
</dbReference>
<feature type="domain" description="VanZ-like" evidence="2">
    <location>
        <begin position="20"/>
        <end position="146"/>
    </location>
</feature>
<feature type="transmembrane region" description="Helical" evidence="1">
    <location>
        <begin position="129"/>
        <end position="146"/>
    </location>
</feature>
<dbReference type="PANTHER" id="PTHR36834">
    <property type="entry name" value="MEMBRANE PROTEIN-RELATED"/>
    <property type="match status" value="1"/>
</dbReference>
<evidence type="ECO:0000259" key="2">
    <source>
        <dbReference type="Pfam" id="PF04892"/>
    </source>
</evidence>
<keyword evidence="1" id="KW-0472">Membrane</keyword>
<dbReference type="KEGG" id="pste:PSTEL_12640"/>
<feature type="transmembrane region" description="Helical" evidence="1">
    <location>
        <begin position="70"/>
        <end position="89"/>
    </location>
</feature>